<dbReference type="Pfam" id="PF04892">
    <property type="entry name" value="VanZ"/>
    <property type="match status" value="1"/>
</dbReference>
<dbReference type="InterPro" id="IPR006976">
    <property type="entry name" value="VanZ-like"/>
</dbReference>
<feature type="transmembrane region" description="Helical" evidence="1">
    <location>
        <begin position="136"/>
        <end position="154"/>
    </location>
</feature>
<feature type="transmembrane region" description="Helical" evidence="1">
    <location>
        <begin position="106"/>
        <end position="124"/>
    </location>
</feature>
<proteinExistence type="predicted"/>
<keyword evidence="1" id="KW-0472">Membrane</keyword>
<dbReference type="PANTHER" id="PTHR36834">
    <property type="entry name" value="MEMBRANE PROTEIN-RELATED"/>
    <property type="match status" value="1"/>
</dbReference>
<evidence type="ECO:0000259" key="2">
    <source>
        <dbReference type="Pfam" id="PF04892"/>
    </source>
</evidence>
<protein>
    <submittedName>
        <fullName evidence="3">Glycopeptide antibiotics resistance protein</fullName>
    </submittedName>
</protein>
<dbReference type="EMBL" id="JACDUR010000003">
    <property type="protein sequence ID" value="MBA2892233.1"/>
    <property type="molecule type" value="Genomic_DNA"/>
</dbReference>
<name>A0A7W0CJF5_9ACTN</name>
<dbReference type="RefSeq" id="WP_220133626.1">
    <property type="nucleotide sequence ID" value="NZ_BAABAM010000002.1"/>
</dbReference>
<organism evidence="3 4">
    <name type="scientific">Nonomuraea soli</name>
    <dbReference type="NCBI Taxonomy" id="1032476"/>
    <lineage>
        <taxon>Bacteria</taxon>
        <taxon>Bacillati</taxon>
        <taxon>Actinomycetota</taxon>
        <taxon>Actinomycetes</taxon>
        <taxon>Streptosporangiales</taxon>
        <taxon>Streptosporangiaceae</taxon>
        <taxon>Nonomuraea</taxon>
    </lineage>
</organism>
<keyword evidence="4" id="KW-1185">Reference proteome</keyword>
<evidence type="ECO:0000256" key="1">
    <source>
        <dbReference type="SAM" id="Phobius"/>
    </source>
</evidence>
<dbReference type="Proteomes" id="UP000530928">
    <property type="component" value="Unassembled WGS sequence"/>
</dbReference>
<evidence type="ECO:0000313" key="3">
    <source>
        <dbReference type="EMBL" id="MBA2892233.1"/>
    </source>
</evidence>
<comment type="caution">
    <text evidence="3">The sequence shown here is derived from an EMBL/GenBank/DDBJ whole genome shotgun (WGS) entry which is preliminary data.</text>
</comment>
<feature type="domain" description="VanZ-like" evidence="2">
    <location>
        <begin position="42"/>
        <end position="150"/>
    </location>
</feature>
<dbReference type="InterPro" id="IPR053150">
    <property type="entry name" value="Teicoplanin_resist-assoc"/>
</dbReference>
<dbReference type="AlphaFoldDB" id="A0A7W0CJF5"/>
<feature type="transmembrane region" description="Helical" evidence="1">
    <location>
        <begin position="75"/>
        <end position="94"/>
    </location>
</feature>
<reference evidence="3 4" key="1">
    <citation type="submission" date="2020-07" db="EMBL/GenBank/DDBJ databases">
        <title>Genomic Encyclopedia of Type Strains, Phase IV (KMG-IV): sequencing the most valuable type-strain genomes for metagenomic binning, comparative biology and taxonomic classification.</title>
        <authorList>
            <person name="Goeker M."/>
        </authorList>
    </citation>
    <scope>NUCLEOTIDE SEQUENCE [LARGE SCALE GENOMIC DNA]</scope>
    <source>
        <strain evidence="3 4">DSM 45533</strain>
    </source>
</reference>
<gene>
    <name evidence="3" type="ORF">HNR30_003574</name>
</gene>
<keyword evidence="1" id="KW-1133">Transmembrane helix</keyword>
<sequence length="164" mass="17914">MALPVALLAALVLTRLRKRANHPAPLRTALADVGIVAGTAPWVWMILTPLHRGVRVTLVPFHELGWFFTQPFGTVFVQVVGNLLVFAALGALLPVRSRRFASLPRVALVAALASTTVEVLQYGLRLGRHSTVDDVLINTAGAVLFALVTRRWWADRIAARTVPR</sequence>
<evidence type="ECO:0000313" key="4">
    <source>
        <dbReference type="Proteomes" id="UP000530928"/>
    </source>
</evidence>
<accession>A0A7W0CJF5</accession>
<keyword evidence="1" id="KW-0812">Transmembrane</keyword>
<dbReference type="PANTHER" id="PTHR36834:SF1">
    <property type="entry name" value="INTEGRAL MEMBRANE PROTEIN"/>
    <property type="match status" value="1"/>
</dbReference>